<evidence type="ECO:0000259" key="5">
    <source>
        <dbReference type="SMART" id="SM00984"/>
    </source>
</evidence>
<reference evidence="7" key="1">
    <citation type="submission" date="2016-07" db="EMBL/GenBank/DDBJ databases">
        <authorList>
            <person name="Florea S."/>
            <person name="Webb J.S."/>
            <person name="Jaromczyk J."/>
            <person name="Schardl C.L."/>
        </authorList>
    </citation>
    <scope>NUCLEOTIDE SEQUENCE [LARGE SCALE GENOMIC DNA]</scope>
    <source>
        <strain evidence="7">CDC-D5610</strain>
    </source>
</reference>
<accession>A0A222NYD3</accession>
<dbReference type="InterPro" id="IPR036291">
    <property type="entry name" value="NAD(P)-bd_dom_sf"/>
</dbReference>
<dbReference type="SUPFAM" id="SSF48179">
    <property type="entry name" value="6-phosphogluconate dehydrogenase C-terminal domain-like"/>
    <property type="match status" value="1"/>
</dbReference>
<dbReference type="Pfam" id="PF00984">
    <property type="entry name" value="UDPG_MGDP_dh"/>
    <property type="match status" value="1"/>
</dbReference>
<name>A0A222NYD3_9GAMM</name>
<evidence type="ECO:0000313" key="6">
    <source>
        <dbReference type="EMBL" id="ASQ44589.1"/>
    </source>
</evidence>
<dbReference type="SUPFAM" id="SSF52413">
    <property type="entry name" value="UDP-glucose/GDP-mannose dehydrogenase C-terminal domain"/>
    <property type="match status" value="1"/>
</dbReference>
<dbReference type="InterPro" id="IPR028359">
    <property type="entry name" value="UDP_ManNAc/GlcNAc_DH"/>
</dbReference>
<dbReference type="GO" id="GO:0000271">
    <property type="term" value="P:polysaccharide biosynthetic process"/>
    <property type="evidence" value="ECO:0007669"/>
    <property type="project" value="InterPro"/>
</dbReference>
<dbReference type="AlphaFoldDB" id="A0A222NYD3"/>
<dbReference type="PIRSF" id="PIRSF500136">
    <property type="entry name" value="UDP_ManNAc_DH"/>
    <property type="match status" value="1"/>
</dbReference>
<keyword evidence="3" id="KW-0520">NAD</keyword>
<sequence>MKVTKTFAVIGLGYVGLELAVRLAESKETYGYDISTHRIKELQQNEDINYLISSERLKNSNLKLTSDINLIKAANFYIVAVSTPAYFYELPNLEPLINATRSLGAVLKKGDIVVFESTVYPGTTEEVCIPILEEVSRLRCGQDFNVGYSPERISPGDKKHHLQNIPKVISAQNDHTLQEIKAAYQLICDTVYTVSNIKTAEAVKVLENTQRDINIAFMNEFAQIMHALGLDTEEIIEGAKTKWSFIPFKPGLVGGHCIAIDPQYLAFKAKRHGVEPKIILAARQVNDGMTQFIIHEMNKVLIKKNISFEKIKIGLFGVTYKENVPDIRNSLAFKLIKELKEYGFNYIAHDPWANKKMVKEKYQLDLIEFEDMQDISVAILIVQHDFYRDKGLQQFVNKFKSTGLIMDIPNLFVKEEKNFDNVIYWNL</sequence>
<dbReference type="Gene3D" id="3.40.50.720">
    <property type="entry name" value="NAD(P)-binding Rossmann-like Domain"/>
    <property type="match status" value="2"/>
</dbReference>
<dbReference type="GO" id="GO:0047004">
    <property type="term" value="F:UDP-N-acetylglucosamine 6-dehydrogenase activity"/>
    <property type="evidence" value="ECO:0007669"/>
    <property type="project" value="UniProtKB-EC"/>
</dbReference>
<dbReference type="Pfam" id="PF03720">
    <property type="entry name" value="UDPG_MGDP_dh_C"/>
    <property type="match status" value="1"/>
</dbReference>
<dbReference type="SUPFAM" id="SSF51735">
    <property type="entry name" value="NAD(P)-binding Rossmann-fold domains"/>
    <property type="match status" value="1"/>
</dbReference>
<dbReference type="NCBIfam" id="TIGR03026">
    <property type="entry name" value="NDP-sugDHase"/>
    <property type="match status" value="1"/>
</dbReference>
<keyword evidence="2 6" id="KW-0560">Oxidoreductase</keyword>
<evidence type="ECO:0000256" key="3">
    <source>
        <dbReference type="ARBA" id="ARBA00023027"/>
    </source>
</evidence>
<dbReference type="InterPro" id="IPR001732">
    <property type="entry name" value="UDP-Glc/GDP-Man_DH_N"/>
</dbReference>
<dbReference type="InterPro" id="IPR008927">
    <property type="entry name" value="6-PGluconate_DH-like_C_sf"/>
</dbReference>
<proteinExistence type="inferred from homology"/>
<comment type="similarity">
    <text evidence="1 4">Belongs to the UDP-glucose/GDP-mannose dehydrogenase family.</text>
</comment>
<dbReference type="Proteomes" id="UP000201728">
    <property type="component" value="Chromosome"/>
</dbReference>
<dbReference type="InterPro" id="IPR014027">
    <property type="entry name" value="UDP-Glc/GDP-Man_DH_C"/>
</dbReference>
<evidence type="ECO:0000313" key="7">
    <source>
        <dbReference type="Proteomes" id="UP000201728"/>
    </source>
</evidence>
<evidence type="ECO:0000256" key="2">
    <source>
        <dbReference type="ARBA" id="ARBA00023002"/>
    </source>
</evidence>
<dbReference type="InterPro" id="IPR036220">
    <property type="entry name" value="UDP-Glc/GDP-Man_DH_C_sf"/>
</dbReference>
<keyword evidence="7" id="KW-1185">Reference proteome</keyword>
<evidence type="ECO:0000256" key="4">
    <source>
        <dbReference type="PIRNR" id="PIRNR000124"/>
    </source>
</evidence>
<dbReference type="EC" id="1.1.1.136" evidence="6"/>
<dbReference type="PANTHER" id="PTHR43491:SF2">
    <property type="entry name" value="UDP-N-ACETYL-D-MANNOSAMINE DEHYDROGENASE"/>
    <property type="match status" value="1"/>
</dbReference>
<organism evidence="6 7">
    <name type="scientific">Legionella clemsonensis</name>
    <dbReference type="NCBI Taxonomy" id="1867846"/>
    <lineage>
        <taxon>Bacteria</taxon>
        <taxon>Pseudomonadati</taxon>
        <taxon>Pseudomonadota</taxon>
        <taxon>Gammaproteobacteria</taxon>
        <taxon>Legionellales</taxon>
        <taxon>Legionellaceae</taxon>
        <taxon>Legionella</taxon>
    </lineage>
</organism>
<dbReference type="SMART" id="SM00984">
    <property type="entry name" value="UDPG_MGDP_dh_C"/>
    <property type="match status" value="1"/>
</dbReference>
<dbReference type="GO" id="GO:0051287">
    <property type="term" value="F:NAD binding"/>
    <property type="evidence" value="ECO:0007669"/>
    <property type="project" value="InterPro"/>
</dbReference>
<dbReference type="PANTHER" id="PTHR43491">
    <property type="entry name" value="UDP-N-ACETYL-D-MANNOSAMINE DEHYDROGENASE"/>
    <property type="match status" value="1"/>
</dbReference>
<dbReference type="KEGG" id="lcd:clem_00110"/>
<evidence type="ECO:0000256" key="1">
    <source>
        <dbReference type="ARBA" id="ARBA00006601"/>
    </source>
</evidence>
<dbReference type="InterPro" id="IPR017476">
    <property type="entry name" value="UDP-Glc/GDP-Man"/>
</dbReference>
<feature type="domain" description="UDP-glucose/GDP-mannose dehydrogenase C-terminal" evidence="5">
    <location>
        <begin position="314"/>
        <end position="414"/>
    </location>
</feature>
<protein>
    <submittedName>
        <fullName evidence="6">UDP-N-acetyl-D-glucosamine 6-dehydrogenase</fullName>
        <ecNumber evidence="6">1.1.1.136</ecNumber>
    </submittedName>
</protein>
<dbReference type="PIRSF" id="PIRSF000124">
    <property type="entry name" value="UDPglc_GDPman_dh"/>
    <property type="match status" value="1"/>
</dbReference>
<dbReference type="Pfam" id="PF03721">
    <property type="entry name" value="UDPG_MGDP_dh_N"/>
    <property type="match status" value="1"/>
</dbReference>
<dbReference type="EMBL" id="CP016397">
    <property type="protein sequence ID" value="ASQ44589.1"/>
    <property type="molecule type" value="Genomic_DNA"/>
</dbReference>
<dbReference type="InterPro" id="IPR014026">
    <property type="entry name" value="UDP-Glc/GDP-Man_DH_dimer"/>
</dbReference>
<dbReference type="GO" id="GO:0016628">
    <property type="term" value="F:oxidoreductase activity, acting on the CH-CH group of donors, NAD or NADP as acceptor"/>
    <property type="evidence" value="ECO:0007669"/>
    <property type="project" value="InterPro"/>
</dbReference>
<gene>
    <name evidence="6" type="primary">wbpA</name>
    <name evidence="6" type="ORF">clem_00110</name>
</gene>